<evidence type="ECO:0000313" key="1">
    <source>
        <dbReference type="EMBL" id="CAF9906865.1"/>
    </source>
</evidence>
<accession>A0A8H3I4C4</accession>
<protein>
    <submittedName>
        <fullName evidence="1">Uncharacterized protein</fullName>
    </submittedName>
</protein>
<name>A0A8H3I4C4_9LECA</name>
<gene>
    <name evidence="1" type="ORF">GOMPHAMPRED_004954</name>
</gene>
<dbReference type="Proteomes" id="UP000664169">
    <property type="component" value="Unassembled WGS sequence"/>
</dbReference>
<evidence type="ECO:0000313" key="2">
    <source>
        <dbReference type="Proteomes" id="UP000664169"/>
    </source>
</evidence>
<proteinExistence type="predicted"/>
<keyword evidence="2" id="KW-1185">Reference proteome</keyword>
<reference evidence="1" key="1">
    <citation type="submission" date="2021-03" db="EMBL/GenBank/DDBJ databases">
        <authorList>
            <person name="Tagirdzhanova G."/>
        </authorList>
    </citation>
    <scope>NUCLEOTIDE SEQUENCE</scope>
</reference>
<organism evidence="1 2">
    <name type="scientific">Gomphillus americanus</name>
    <dbReference type="NCBI Taxonomy" id="1940652"/>
    <lineage>
        <taxon>Eukaryota</taxon>
        <taxon>Fungi</taxon>
        <taxon>Dikarya</taxon>
        <taxon>Ascomycota</taxon>
        <taxon>Pezizomycotina</taxon>
        <taxon>Lecanoromycetes</taxon>
        <taxon>OSLEUM clade</taxon>
        <taxon>Ostropomycetidae</taxon>
        <taxon>Ostropales</taxon>
        <taxon>Graphidaceae</taxon>
        <taxon>Gomphilloideae</taxon>
        <taxon>Gomphillus</taxon>
    </lineage>
</organism>
<comment type="caution">
    <text evidence="1">The sequence shown here is derived from an EMBL/GenBank/DDBJ whole genome shotgun (WGS) entry which is preliminary data.</text>
</comment>
<dbReference type="EMBL" id="CAJPDQ010000003">
    <property type="protein sequence ID" value="CAF9906865.1"/>
    <property type="molecule type" value="Genomic_DNA"/>
</dbReference>
<sequence length="80" mass="9114">MWFASAAFATAQTALNPKLGEARTVAGERIAKIFYKVLTYQDTTQPNPPRELGETLDFTDFSEMADWMNDDFFSYDTSFL</sequence>
<dbReference type="AlphaFoldDB" id="A0A8H3I4C4"/>